<dbReference type="RefSeq" id="WP_204446915.1">
    <property type="nucleotide sequence ID" value="NZ_JACJKY010000013.1"/>
</dbReference>
<dbReference type="InterPro" id="IPR014239">
    <property type="entry name" value="YpeB_PepSY1-2"/>
</dbReference>
<reference evidence="3" key="1">
    <citation type="submission" date="2020-08" db="EMBL/GenBank/DDBJ databases">
        <authorList>
            <person name="Cejkova D."/>
            <person name="Kubasova T."/>
            <person name="Jahodarova E."/>
            <person name="Rychlik I."/>
        </authorList>
    </citation>
    <scope>NUCLEOTIDE SEQUENCE</scope>
    <source>
        <strain evidence="3">An559</strain>
    </source>
</reference>
<dbReference type="Pfam" id="PF20769">
    <property type="entry name" value="YPEB_N"/>
    <property type="match status" value="1"/>
</dbReference>
<evidence type="ECO:0000313" key="3">
    <source>
        <dbReference type="EMBL" id="MBM6921213.1"/>
    </source>
</evidence>
<protein>
    <submittedName>
        <fullName evidence="3">Germination protein YpeB</fullName>
    </submittedName>
</protein>
<dbReference type="Pfam" id="PF14620">
    <property type="entry name" value="YPEB_PepSY1-2"/>
    <property type="match status" value="1"/>
</dbReference>
<dbReference type="GO" id="GO:0009847">
    <property type="term" value="P:spore germination"/>
    <property type="evidence" value="ECO:0007669"/>
    <property type="project" value="InterPro"/>
</dbReference>
<dbReference type="AlphaFoldDB" id="A0A938X7E5"/>
<proteinExistence type="predicted"/>
<dbReference type="Proteomes" id="UP000774750">
    <property type="component" value="Unassembled WGS sequence"/>
</dbReference>
<sequence length="450" mass="49923">MNVTLSRRGAVRFVCFSLAFVLTLTGLAMQYRIKSLKQQRILENQLMQTMSNLTLYAGNVRSDLEKIQYVNTAPMLSTLSSKLWREASFAKEALDQLPLAQNNMTNTNKLLSQIGDYCVSLSKKFNEGQPLTEEERNNLRLLCEYCDKMIAEIAAFQNELQTGSINYEMIRSDVRSTMNDDTDSVSVAEGFAEFEEGFASYPTLIYDGPFSDHILTQTPRALIGKSDVLQEEAMKTAQSAFTKDVSLSASGMEFSRMPSWCFEGDGIYVTVTQWGGYLCTMSNDRIPEHRAIDAEQAVSQAQSYLESLGYKDMKLSYYEITGNLLTANFAAVQDGVILYPDLIKVGVALDNGEILSLDARGYLMNHTDRAATLSPTLTREAAQACVSDVLTVKKANLCVIPSDGLTEDLCWEFSCEASDGTQVLVYVNAHTGVEEQLLILLISENGQLTV</sequence>
<reference evidence="3" key="2">
    <citation type="journal article" date="2021" name="Sci. Rep.">
        <title>The distribution of antibiotic resistance genes in chicken gut microbiota commensals.</title>
        <authorList>
            <person name="Juricova H."/>
            <person name="Matiasovicova J."/>
            <person name="Kubasova T."/>
            <person name="Cejkova D."/>
            <person name="Rychlik I."/>
        </authorList>
    </citation>
    <scope>NUCLEOTIDE SEQUENCE</scope>
    <source>
        <strain evidence="3">An559</strain>
    </source>
</reference>
<evidence type="ECO:0000259" key="2">
    <source>
        <dbReference type="Pfam" id="PF20769"/>
    </source>
</evidence>
<comment type="caution">
    <text evidence="3">The sequence shown here is derived from an EMBL/GenBank/DDBJ whole genome shotgun (WGS) entry which is preliminary data.</text>
</comment>
<organism evidence="3 4">
    <name type="scientific">Merdimmobilis hominis</name>
    <dbReference type="NCBI Taxonomy" id="2897707"/>
    <lineage>
        <taxon>Bacteria</taxon>
        <taxon>Bacillati</taxon>
        <taxon>Bacillota</taxon>
        <taxon>Clostridia</taxon>
        <taxon>Eubacteriales</taxon>
        <taxon>Oscillospiraceae</taxon>
        <taxon>Merdimmobilis</taxon>
    </lineage>
</organism>
<dbReference type="InterPro" id="IPR048402">
    <property type="entry name" value="YpeB_N"/>
</dbReference>
<feature type="domain" description="Sporulation protein YpeB N-terminal" evidence="2">
    <location>
        <begin position="40"/>
        <end position="167"/>
    </location>
</feature>
<gene>
    <name evidence="3" type="ORF">H6A12_08610</name>
</gene>
<name>A0A938X7E5_9FIRM</name>
<keyword evidence="4" id="KW-1185">Reference proteome</keyword>
<evidence type="ECO:0000313" key="4">
    <source>
        <dbReference type="Proteomes" id="UP000774750"/>
    </source>
</evidence>
<evidence type="ECO:0000259" key="1">
    <source>
        <dbReference type="Pfam" id="PF14620"/>
    </source>
</evidence>
<accession>A0A938X7E5</accession>
<dbReference type="EMBL" id="JACJKY010000013">
    <property type="protein sequence ID" value="MBM6921213.1"/>
    <property type="molecule type" value="Genomic_DNA"/>
</dbReference>
<feature type="domain" description="Sporulation protein YpeB PepSY1 and PepSY2" evidence="1">
    <location>
        <begin position="189"/>
        <end position="370"/>
    </location>
</feature>